<keyword evidence="1" id="KW-0175">Coiled coil</keyword>
<dbReference type="EnsemblPlants" id="AUR62002999-RA">
    <property type="protein sequence ID" value="AUR62002999-RA:cds"/>
    <property type="gene ID" value="AUR62002999"/>
</dbReference>
<evidence type="ECO:0000313" key="4">
    <source>
        <dbReference type="Proteomes" id="UP000596660"/>
    </source>
</evidence>
<reference evidence="3" key="2">
    <citation type="submission" date="2021-03" db="UniProtKB">
        <authorList>
            <consortium name="EnsemblPlants"/>
        </authorList>
    </citation>
    <scope>IDENTIFICATION</scope>
</reference>
<evidence type="ECO:0000313" key="3">
    <source>
        <dbReference type="EnsemblPlants" id="AUR62002999-RA:cds"/>
    </source>
</evidence>
<feature type="region of interest" description="Disordered" evidence="2">
    <location>
        <begin position="1"/>
        <end position="56"/>
    </location>
</feature>
<feature type="coiled-coil region" evidence="1">
    <location>
        <begin position="438"/>
        <end position="472"/>
    </location>
</feature>
<dbReference type="OMA" id="RCAREQT"/>
<keyword evidence="4" id="KW-1185">Reference proteome</keyword>
<feature type="region of interest" description="Disordered" evidence="2">
    <location>
        <begin position="533"/>
        <end position="555"/>
    </location>
</feature>
<evidence type="ECO:0000256" key="2">
    <source>
        <dbReference type="SAM" id="MobiDB-lite"/>
    </source>
</evidence>
<protein>
    <submittedName>
        <fullName evidence="3">Uncharacterized protein</fullName>
    </submittedName>
</protein>
<organism evidence="3 4">
    <name type="scientific">Chenopodium quinoa</name>
    <name type="common">Quinoa</name>
    <dbReference type="NCBI Taxonomy" id="63459"/>
    <lineage>
        <taxon>Eukaryota</taxon>
        <taxon>Viridiplantae</taxon>
        <taxon>Streptophyta</taxon>
        <taxon>Embryophyta</taxon>
        <taxon>Tracheophyta</taxon>
        <taxon>Spermatophyta</taxon>
        <taxon>Magnoliopsida</taxon>
        <taxon>eudicotyledons</taxon>
        <taxon>Gunneridae</taxon>
        <taxon>Pentapetalae</taxon>
        <taxon>Caryophyllales</taxon>
        <taxon>Chenopodiaceae</taxon>
        <taxon>Chenopodioideae</taxon>
        <taxon>Atripliceae</taxon>
        <taxon>Chenopodium</taxon>
    </lineage>
</organism>
<evidence type="ECO:0000256" key="1">
    <source>
        <dbReference type="SAM" id="Coils"/>
    </source>
</evidence>
<dbReference type="Proteomes" id="UP000596660">
    <property type="component" value="Unplaced"/>
</dbReference>
<dbReference type="Gramene" id="AUR62002999-RA">
    <property type="protein sequence ID" value="AUR62002999-RA:cds"/>
    <property type="gene ID" value="AUR62002999"/>
</dbReference>
<feature type="compositionally biased region" description="Basic and acidic residues" evidence="2">
    <location>
        <begin position="17"/>
        <end position="27"/>
    </location>
</feature>
<feature type="compositionally biased region" description="Polar residues" evidence="2">
    <location>
        <begin position="540"/>
        <end position="555"/>
    </location>
</feature>
<accession>A0A803KVE1</accession>
<name>A0A803KVE1_CHEQI</name>
<dbReference type="AlphaFoldDB" id="A0A803KVE1"/>
<sequence length="555" mass="61787">VKTMPRVKRTSYQPEAAARDAAEERNHPSLVHESAVNSVLGDDDTQEGSVNTDSRDDIIDMTAEVIQEESLDEGYNSETDGAEFQQPLVLAAKGKVAEAKISDKFRQTASEKDYRHRAKQRTFFKPHQRFESIPERNLGKHERRAVNHFDIIESDNGDGQIRITPKVWVPNAGYILGNAPLSHVGLCWTDRYGYIVPLGVDKLDNKLLGLSAEGKKVIKHCPKATKPLYDTLVTHCSRAPTVTAKRRAENMADDNAKKRKMASIANRRGGAVRTVVQSSEPIIKKVIDGVEVKDLTNTESPTPTQPNISKQPTTHAVTTAAGLIYQSNQWIERPNKRIPEVVLKGFSIPSGHSGDRWQPVIDACRNELMVTDDPMLGETLGYRLLSNLSLPMDRPAGVIGPLAAMHMHNMMKAVMSGTELVEMYRYYQEQHHQASTSQNALQTALDNADKALLNLKEAKERDNLEMSSLKDKASKNHFDGGWTVAQRCIAHAAGWKKEVWVAVEKTFNEEAYKIPSGFEEQKFADKDLFNLVPDDDEGVSNPSTLNFPAPENTQA</sequence>
<proteinExistence type="predicted"/>
<reference evidence="3" key="1">
    <citation type="journal article" date="2017" name="Nature">
        <title>The genome of Chenopodium quinoa.</title>
        <authorList>
            <person name="Jarvis D.E."/>
            <person name="Ho Y.S."/>
            <person name="Lightfoot D.J."/>
            <person name="Schmoeckel S.M."/>
            <person name="Li B."/>
            <person name="Borm T.J.A."/>
            <person name="Ohyanagi H."/>
            <person name="Mineta K."/>
            <person name="Michell C.T."/>
            <person name="Saber N."/>
            <person name="Kharbatia N.M."/>
            <person name="Rupper R.R."/>
            <person name="Sharp A.R."/>
            <person name="Dally N."/>
            <person name="Boughton B.A."/>
            <person name="Woo Y.H."/>
            <person name="Gao G."/>
            <person name="Schijlen E.G.W.M."/>
            <person name="Guo X."/>
            <person name="Momin A.A."/>
            <person name="Negrao S."/>
            <person name="Al-Babili S."/>
            <person name="Gehring C."/>
            <person name="Roessner U."/>
            <person name="Jung C."/>
            <person name="Murphy K."/>
            <person name="Arold S.T."/>
            <person name="Gojobori T."/>
            <person name="van der Linden C.G."/>
            <person name="van Loo E.N."/>
            <person name="Jellen E.N."/>
            <person name="Maughan P.J."/>
            <person name="Tester M."/>
        </authorList>
    </citation>
    <scope>NUCLEOTIDE SEQUENCE [LARGE SCALE GENOMIC DNA]</scope>
    <source>
        <strain evidence="3">cv. PI 614886</strain>
    </source>
</reference>